<keyword evidence="3" id="KW-0597">Phosphoprotein</keyword>
<reference evidence="10" key="1">
    <citation type="submission" date="2022-12" db="EMBL/GenBank/DDBJ databases">
        <title>Polyphasic identification of a Novel Hot-Spring Cyanobacterium Ocullathermofonsia sinensis gen nov. sp. nov. and Genomic Insights on its Adaptations to the Thermal Habitat.</title>
        <authorList>
            <person name="Daroch M."/>
            <person name="Tang J."/>
            <person name="Jiang Y."/>
        </authorList>
    </citation>
    <scope>NUCLEOTIDE SEQUENCE</scope>
    <source>
        <strain evidence="10">PKUAC-SCTA174</strain>
    </source>
</reference>
<feature type="domain" description="Response regulatory" evidence="7">
    <location>
        <begin position="1"/>
        <end position="125"/>
    </location>
</feature>
<feature type="domain" description="PAC" evidence="9">
    <location>
        <begin position="351"/>
        <end position="403"/>
    </location>
</feature>
<dbReference type="InterPro" id="IPR035965">
    <property type="entry name" value="PAS-like_dom_sf"/>
</dbReference>
<gene>
    <name evidence="10" type="ORF">OXH18_11650</name>
</gene>
<keyword evidence="5" id="KW-0418">Kinase</keyword>
<evidence type="ECO:0000256" key="4">
    <source>
        <dbReference type="ARBA" id="ARBA00022679"/>
    </source>
</evidence>
<comment type="caution">
    <text evidence="6">Lacks conserved residue(s) required for the propagation of feature annotation.</text>
</comment>
<dbReference type="SUPFAM" id="SSF52172">
    <property type="entry name" value="CheY-like"/>
    <property type="match status" value="1"/>
</dbReference>
<comment type="catalytic activity">
    <reaction evidence="1">
        <text>ATP + protein L-histidine = ADP + protein N-phospho-L-histidine.</text>
        <dbReference type="EC" id="2.7.13.3"/>
    </reaction>
</comment>
<evidence type="ECO:0000256" key="2">
    <source>
        <dbReference type="ARBA" id="ARBA00012438"/>
    </source>
</evidence>
<accession>A0A9E9CBM2</accession>
<dbReference type="Gene3D" id="3.40.50.2300">
    <property type="match status" value="1"/>
</dbReference>
<dbReference type="InterPro" id="IPR052162">
    <property type="entry name" value="Sensor_kinase/Photoreceptor"/>
</dbReference>
<dbReference type="Gene3D" id="3.30.450.20">
    <property type="entry name" value="PAS domain"/>
    <property type="match status" value="4"/>
</dbReference>
<sequence>MSTPGQAVLVIANSRGAGSHDSLQWLPMVASSYRVLIEQDGANVPFLCRSQPVAVILLSACVPDGNNLEMLKQLKHQLGDDCPPIVVVGRNDAEIARQAFKNGAADYLIHDRITPEHVHNALQCAIETAQSQQALQCSQEQFQTSVENMLDCFGIFSSIRNELGQIVDFRIDYLNAAACENNQMPKARQIGQRLCELLPGHRETGLFDRYCHVVETGEPLIKESLVYEDTYGGQRLARAFDIRAAKLNDGFVASWRNITDRKQMEIKLTETIAALQVSQQRYRELAEAMPQMVWTADATGGVNYWNQRWYEYTGLGAAESMGVEAVKTVHPTERDRTMALWQRSIATGEPFEIEYRIRRWDGVYHWFICRAIPTRDPQGQITSWIGTITNIHDQKQIQEKLHQSEQRLALALSAAEAGMWQWFKSDNRTIWSDENFRLLGYEPGRVVSTYDAWLNAVHPDDRDRAQQAVNQALDNRTPLYLEYRVCLPDGSERWLADIGHLTYDEDNQPNGMIGIQINITQRKQAEKAQRVSEERYRLLFESMNEGFCVAEVIFDDDHRPIDYRLLEINSVFENQTGLKQAQGKTARELLPNLESYWFELYGNVVLTGEPVRFENYACSMNRWFDVSAFRIGSPGSRKVAILFKDISDRKQAEMALRQSEDRLRMALESAQIGTWD</sequence>
<evidence type="ECO:0000259" key="7">
    <source>
        <dbReference type="PROSITE" id="PS50110"/>
    </source>
</evidence>
<dbReference type="Proteomes" id="UP001163152">
    <property type="component" value="Chromosome"/>
</dbReference>
<dbReference type="GO" id="GO:0000160">
    <property type="term" value="P:phosphorelay signal transduction system"/>
    <property type="evidence" value="ECO:0007669"/>
    <property type="project" value="InterPro"/>
</dbReference>
<evidence type="ECO:0000256" key="6">
    <source>
        <dbReference type="PROSITE-ProRule" id="PRU00169"/>
    </source>
</evidence>
<dbReference type="SMART" id="SM00091">
    <property type="entry name" value="PAS"/>
    <property type="match status" value="3"/>
</dbReference>
<evidence type="ECO:0000313" key="11">
    <source>
        <dbReference type="Proteomes" id="UP001163152"/>
    </source>
</evidence>
<protein>
    <recommendedName>
        <fullName evidence="2">histidine kinase</fullName>
        <ecNumber evidence="2">2.7.13.3</ecNumber>
    </recommendedName>
</protein>
<feature type="domain" description="PAC" evidence="9">
    <location>
        <begin position="479"/>
        <end position="531"/>
    </location>
</feature>
<dbReference type="InterPro" id="IPR001610">
    <property type="entry name" value="PAC"/>
</dbReference>
<keyword evidence="11" id="KW-1185">Reference proteome</keyword>
<proteinExistence type="predicted"/>
<dbReference type="SMART" id="SM00086">
    <property type="entry name" value="PAC"/>
    <property type="match status" value="2"/>
</dbReference>
<evidence type="ECO:0000256" key="1">
    <source>
        <dbReference type="ARBA" id="ARBA00000085"/>
    </source>
</evidence>
<dbReference type="CDD" id="cd00156">
    <property type="entry name" value="REC"/>
    <property type="match status" value="1"/>
</dbReference>
<dbReference type="InterPro" id="IPR000014">
    <property type="entry name" value="PAS"/>
</dbReference>
<dbReference type="Gene3D" id="2.10.70.100">
    <property type="match status" value="1"/>
</dbReference>
<evidence type="ECO:0000256" key="3">
    <source>
        <dbReference type="ARBA" id="ARBA00022553"/>
    </source>
</evidence>
<dbReference type="NCBIfam" id="TIGR00229">
    <property type="entry name" value="sensory_box"/>
    <property type="match status" value="3"/>
</dbReference>
<feature type="domain" description="PAS" evidence="8">
    <location>
        <begin position="278"/>
        <end position="348"/>
    </location>
</feature>
<evidence type="ECO:0000259" key="9">
    <source>
        <dbReference type="PROSITE" id="PS50113"/>
    </source>
</evidence>
<dbReference type="GO" id="GO:0004673">
    <property type="term" value="F:protein histidine kinase activity"/>
    <property type="evidence" value="ECO:0007669"/>
    <property type="project" value="UniProtKB-EC"/>
</dbReference>
<dbReference type="EC" id="2.7.13.3" evidence="2"/>
<feature type="domain" description="PAS" evidence="8">
    <location>
        <begin position="404"/>
        <end position="476"/>
    </location>
</feature>
<dbReference type="InterPro" id="IPR011006">
    <property type="entry name" value="CheY-like_superfamily"/>
</dbReference>
<dbReference type="KEGG" id="tsin:OXH18_11650"/>
<dbReference type="Pfam" id="PF13188">
    <property type="entry name" value="PAS_8"/>
    <property type="match status" value="1"/>
</dbReference>
<evidence type="ECO:0000313" key="10">
    <source>
        <dbReference type="EMBL" id="WAL62612.1"/>
    </source>
</evidence>
<evidence type="ECO:0000259" key="8">
    <source>
        <dbReference type="PROSITE" id="PS50112"/>
    </source>
</evidence>
<dbReference type="SUPFAM" id="SSF55785">
    <property type="entry name" value="PYP-like sensor domain (PAS domain)"/>
    <property type="match status" value="4"/>
</dbReference>
<keyword evidence="4" id="KW-0808">Transferase</keyword>
<organism evidence="10 11">
    <name type="scientific">Thermocoleostomius sinensis A174</name>
    <dbReference type="NCBI Taxonomy" id="2016057"/>
    <lineage>
        <taxon>Bacteria</taxon>
        <taxon>Bacillati</taxon>
        <taxon>Cyanobacteriota</taxon>
        <taxon>Cyanophyceae</taxon>
        <taxon>Oculatellales</taxon>
        <taxon>Oculatellaceae</taxon>
        <taxon>Thermocoleostomius</taxon>
    </lineage>
</organism>
<dbReference type="EMBL" id="CP113797">
    <property type="protein sequence ID" value="WAL62612.1"/>
    <property type="molecule type" value="Genomic_DNA"/>
</dbReference>
<dbReference type="FunFam" id="3.30.450.20:FF:000099">
    <property type="entry name" value="Sensory box sensor histidine kinase"/>
    <property type="match status" value="1"/>
</dbReference>
<name>A0A9E9CBM2_9CYAN</name>
<dbReference type="CDD" id="cd00130">
    <property type="entry name" value="PAS"/>
    <property type="match status" value="2"/>
</dbReference>
<dbReference type="PANTHER" id="PTHR43304">
    <property type="entry name" value="PHYTOCHROME-LIKE PROTEIN CPH1"/>
    <property type="match status" value="1"/>
</dbReference>
<dbReference type="InterPro" id="IPR000700">
    <property type="entry name" value="PAS-assoc_C"/>
</dbReference>
<dbReference type="PANTHER" id="PTHR43304:SF1">
    <property type="entry name" value="PAC DOMAIN-CONTAINING PROTEIN"/>
    <property type="match status" value="1"/>
</dbReference>
<dbReference type="PROSITE" id="PS50110">
    <property type="entry name" value="RESPONSE_REGULATORY"/>
    <property type="match status" value="1"/>
</dbReference>
<dbReference type="Pfam" id="PF08447">
    <property type="entry name" value="PAS_3"/>
    <property type="match status" value="2"/>
</dbReference>
<dbReference type="AlphaFoldDB" id="A0A9E9CBM2"/>
<dbReference type="PROSITE" id="PS50113">
    <property type="entry name" value="PAC"/>
    <property type="match status" value="2"/>
</dbReference>
<evidence type="ECO:0000256" key="5">
    <source>
        <dbReference type="ARBA" id="ARBA00022777"/>
    </source>
</evidence>
<dbReference type="PROSITE" id="PS50112">
    <property type="entry name" value="PAS"/>
    <property type="match status" value="2"/>
</dbReference>
<dbReference type="InterPro" id="IPR001789">
    <property type="entry name" value="Sig_transdc_resp-reg_receiver"/>
</dbReference>
<dbReference type="InterPro" id="IPR013655">
    <property type="entry name" value="PAS_fold_3"/>
</dbReference>